<dbReference type="InterPro" id="IPR049901">
    <property type="entry name" value="PV_NS1-NUC"/>
</dbReference>
<keyword evidence="20 27" id="KW-0190">Covalent protein-DNA linkage</keyword>
<comment type="cofactor">
    <cofactor evidence="1">
        <name>Mg(2+)</name>
        <dbReference type="ChEBI" id="CHEBI:18420"/>
    </cofactor>
</comment>
<keyword evidence="11" id="KW-0479">Metal-binding</keyword>
<name>A0A0U2SQF3_9VIRU</name>
<comment type="subunit">
    <text evidence="5">Homooligomer; when bound to DNA.</text>
</comment>
<dbReference type="GO" id="GO:0003677">
    <property type="term" value="F:DNA binding"/>
    <property type="evidence" value="ECO:0007669"/>
    <property type="project" value="UniProtKB-UniRule"/>
</dbReference>
<comment type="subcellular location">
    <subcellularLocation>
        <location evidence="3 27">Host nucleus</location>
    </subcellularLocation>
</comment>
<dbReference type="GO" id="GO:0006260">
    <property type="term" value="P:DNA replication"/>
    <property type="evidence" value="ECO:0007669"/>
    <property type="project" value="UniProtKB-UniRule"/>
</dbReference>
<evidence type="ECO:0000256" key="3">
    <source>
        <dbReference type="ARBA" id="ARBA00004147"/>
    </source>
</evidence>
<evidence type="ECO:0000256" key="6">
    <source>
        <dbReference type="ARBA" id="ARBA00012551"/>
    </source>
</evidence>
<evidence type="ECO:0000256" key="27">
    <source>
        <dbReference type="PROSITE-ProRule" id="PRU01366"/>
    </source>
</evidence>
<evidence type="ECO:0000256" key="18">
    <source>
        <dbReference type="ARBA" id="ARBA00023015"/>
    </source>
</evidence>
<evidence type="ECO:0000256" key="24">
    <source>
        <dbReference type="ARBA" id="ARBA00030491"/>
    </source>
</evidence>
<dbReference type="Pfam" id="PF22419">
    <property type="entry name" value="HBoV_NS1-like_N"/>
    <property type="match status" value="1"/>
</dbReference>
<reference evidence="31 32" key="1">
    <citation type="journal article" date="2016" name="Arch. Virol.">
        <title>Molecular characteristics of a novel strain of canine minute virus associated with hepatitis in a dog.</title>
        <authorList>
            <person name="Choi J.W."/>
            <person name="Jung J.Y."/>
            <person name="Lee J.I."/>
            <person name="Lee K.K."/>
            <person name="Oem J.K."/>
        </authorList>
    </citation>
    <scope>NUCLEOTIDE SEQUENCE [LARGE SCALE GENOMIC DNA]</scope>
    <source>
        <strain evidence="31">15D009</strain>
    </source>
</reference>
<sequence length="776" mass="88426">MTTLPIASLDDLTQFSTPAYTYILKFPYVGWKADEVRLQRALGGIRGDALDDPSVYIGMPGPDSPIEQTSFLETHGPDSSYHLNLSHCAHMAAYSVFSVKQGRAPPVASIFVQSEIGERDLHLHLVLGGQGLNKYSAKAFRHQLQYKFCENLITVLERHVNEGTTSDPEMCSVLIKCLSKAKNEEHAYCTILQYKSRSGDLYACRVDPVEFICNYLLRKNLKYYTCMDPDKATQHIAYFDATSKTYAVTLANGKWVPTDCRKQWLNILRHNVIQKNEPIFAGEMFDVLPKVPESSWKMDILSSQSKITKRETLMIDCMNRCEQNYWLTYEDLVNGCADLVVMLECQSGGNKLIEQILSMVHIKITQKYTALSYILAKYDQIPFTTDNKVWKLLTLQGYNPWQFGHWLLCVLDKKAGKQNTINFYGPASTGKTNLAKAIVNAVQLYGCVNHQNKNFVFNDCTAKLICWWEECIMTTDWVEQAKCIMGGTQFRIDRKHKDSHSLPQTPLIISTNHNIYEVTGGNTTTHVHSLPLRERVVQFNFMKQLESTFGEIEPTDVVALLQLCYKKYSVSLSDFHRTWNIKKTPNDFPLTVVCSNHTQDLIVFESGLCGSCGGYYPLETWNVDDTTSTNIEEEDITGEIDKNIQISDEDFEEWITNFDFSLLDYSDPPTNSTKQNKRKGSEEATPSPLKKQRKTDHKVLIDWSSQPSTSSERYVYETYNQEIKSEEPESQSTGLTPSEWGERLGVISQGMDEEPIVLHCFETLDWEENNADACIQ</sequence>
<evidence type="ECO:0000256" key="15">
    <source>
        <dbReference type="ARBA" id="ARBA00022806"/>
    </source>
</evidence>
<accession>A0A0U2SQF3</accession>
<evidence type="ECO:0000313" key="32">
    <source>
        <dbReference type="Proteomes" id="UP000154788"/>
    </source>
</evidence>
<evidence type="ECO:0000256" key="22">
    <source>
        <dbReference type="ARBA" id="ARBA00023163"/>
    </source>
</evidence>
<proteinExistence type="inferred from homology"/>
<evidence type="ECO:0000256" key="16">
    <source>
        <dbReference type="ARBA" id="ARBA00022840"/>
    </source>
</evidence>
<dbReference type="Pfam" id="PF01057">
    <property type="entry name" value="Parvo_NS1"/>
    <property type="match status" value="1"/>
</dbReference>
<dbReference type="InterPro" id="IPR014015">
    <property type="entry name" value="Helicase_SF3_DNA-vir"/>
</dbReference>
<evidence type="ECO:0000256" key="10">
    <source>
        <dbReference type="ARBA" id="ARBA00022722"/>
    </source>
</evidence>
<dbReference type="Gene3D" id="3.40.50.300">
    <property type="entry name" value="P-loop containing nucleotide triphosphate hydrolases"/>
    <property type="match status" value="1"/>
</dbReference>
<keyword evidence="10 27" id="KW-0540">Nuclease</keyword>
<evidence type="ECO:0000313" key="31">
    <source>
        <dbReference type="EMBL" id="ALR87696.1"/>
    </source>
</evidence>
<feature type="short sequence motif" description="RCR-2" evidence="27">
    <location>
        <begin position="122"/>
        <end position="124"/>
    </location>
</feature>
<evidence type="ECO:0000256" key="17">
    <source>
        <dbReference type="ARBA" id="ARBA00022842"/>
    </source>
</evidence>
<dbReference type="GO" id="GO:0016787">
    <property type="term" value="F:hydrolase activity"/>
    <property type="evidence" value="ECO:0007669"/>
    <property type="project" value="UniProtKB-KW"/>
</dbReference>
<keyword evidence="15" id="KW-0347">Helicase</keyword>
<evidence type="ECO:0000256" key="9">
    <source>
        <dbReference type="ARBA" id="ARBA00022705"/>
    </source>
</evidence>
<evidence type="ECO:0000256" key="19">
    <source>
        <dbReference type="ARBA" id="ARBA00023109"/>
    </source>
</evidence>
<dbReference type="PROSITE" id="PS51206">
    <property type="entry name" value="SF3_HELICASE_1"/>
    <property type="match status" value="1"/>
</dbReference>
<feature type="domain" description="SF3 helicase" evidence="29">
    <location>
        <begin position="399"/>
        <end position="554"/>
    </location>
</feature>
<comment type="catalytic activity">
    <reaction evidence="26">
        <text>ATP + H2O = ADP + phosphate + H(+)</text>
        <dbReference type="Rhea" id="RHEA:13065"/>
        <dbReference type="ChEBI" id="CHEBI:15377"/>
        <dbReference type="ChEBI" id="CHEBI:15378"/>
        <dbReference type="ChEBI" id="CHEBI:30616"/>
        <dbReference type="ChEBI" id="CHEBI:43474"/>
        <dbReference type="ChEBI" id="CHEBI:456216"/>
        <dbReference type="EC" id="3.6.4.12"/>
    </reaction>
</comment>
<keyword evidence="21 27" id="KW-0238">DNA-binding</keyword>
<comment type="similarity">
    <text evidence="4">Belongs to the parvoviruses initiator protein NS1 family.</text>
</comment>
<evidence type="ECO:0000259" key="29">
    <source>
        <dbReference type="PROSITE" id="PS51206"/>
    </source>
</evidence>
<evidence type="ECO:0000256" key="21">
    <source>
        <dbReference type="ARBA" id="ARBA00023125"/>
    </source>
</evidence>
<evidence type="ECO:0000256" key="5">
    <source>
        <dbReference type="ARBA" id="ARBA00011717"/>
    </source>
</evidence>
<evidence type="ECO:0000256" key="1">
    <source>
        <dbReference type="ARBA" id="ARBA00001946"/>
    </source>
</evidence>
<keyword evidence="9 27" id="KW-0235">DNA replication</keyword>
<keyword evidence="18" id="KW-0805">Transcription regulation</keyword>
<dbReference type="InterPro" id="IPR001257">
    <property type="entry name" value="Parvovirus_NS1_helicase"/>
</dbReference>
<evidence type="ECO:0000256" key="4">
    <source>
        <dbReference type="ARBA" id="ARBA00009826"/>
    </source>
</evidence>
<evidence type="ECO:0000259" key="30">
    <source>
        <dbReference type="PROSITE" id="PS52022"/>
    </source>
</evidence>
<keyword evidence="13 27" id="KW-0255">Endonuclease</keyword>
<dbReference type="Gene3D" id="3.40.1310.20">
    <property type="match status" value="1"/>
</dbReference>
<evidence type="ECO:0000256" key="2">
    <source>
        <dbReference type="ARBA" id="ARBA00002892"/>
    </source>
</evidence>
<keyword evidence="12 27" id="KW-0547">Nucleotide-binding</keyword>
<protein>
    <recommendedName>
        <fullName evidence="7">Initiator protein NS1</fullName>
        <ecNumber evidence="6">3.6.4.12</ecNumber>
    </recommendedName>
    <alternativeName>
        <fullName evidence="24">Non-structural protein 1</fullName>
    </alternativeName>
    <alternativeName>
        <fullName evidence="25">Non-structural protein NS1</fullName>
    </alternativeName>
</protein>
<dbReference type="Proteomes" id="UP000154788">
    <property type="component" value="Genome"/>
</dbReference>
<evidence type="ECO:0000256" key="7">
    <source>
        <dbReference type="ARBA" id="ARBA00020731"/>
    </source>
</evidence>
<evidence type="ECO:0000256" key="25">
    <source>
        <dbReference type="ARBA" id="ARBA00032999"/>
    </source>
</evidence>
<dbReference type="EC" id="3.6.4.12" evidence="6"/>
<evidence type="ECO:0000256" key="28">
    <source>
        <dbReference type="SAM" id="MobiDB-lite"/>
    </source>
</evidence>
<keyword evidence="23" id="KW-0511">Multifunctional enzyme</keyword>
<evidence type="ECO:0000256" key="26">
    <source>
        <dbReference type="ARBA" id="ARBA00047995"/>
    </source>
</evidence>
<keyword evidence="16" id="KW-0067">ATP-binding</keyword>
<feature type="active site" description="For nuclease activity" evidence="27">
    <location>
        <position position="215"/>
    </location>
</feature>
<feature type="region of interest" description="Disordered" evidence="28">
    <location>
        <begin position="666"/>
        <end position="696"/>
    </location>
</feature>
<dbReference type="GO" id="GO:0046872">
    <property type="term" value="F:metal ion binding"/>
    <property type="evidence" value="ECO:0007669"/>
    <property type="project" value="UniProtKB-KW"/>
</dbReference>
<evidence type="ECO:0000256" key="23">
    <source>
        <dbReference type="ARBA" id="ARBA00023268"/>
    </source>
</evidence>
<keyword evidence="8 27" id="KW-1048">Host nucleus</keyword>
<comment type="function">
    <text evidence="2">Multifunctional protein which displays endonuclease and helicase activities required for initiating and directing viral DNA replication. Also plays a role in viral packaging and transactivation of several promoters. Binds site-specifically to 2-3 approximate tandem copies within the origins of replication (Ori), unwinds this hairpin region and nicks one DNA strand thereby initiating the rolling circle replication (RCR). Becomes covalently attached to the 5' end of the nick and provides a 3'OH for priming DNA synthesis. The helicase activity unwinds DNA in a 3'-5' direction on the longer strand. Participates in the transcriptional regulation of several promoters.</text>
</comment>
<keyword evidence="22" id="KW-0804">Transcription</keyword>
<evidence type="ECO:0000256" key="12">
    <source>
        <dbReference type="ARBA" id="ARBA00022741"/>
    </source>
</evidence>
<organism evidence="31 32">
    <name type="scientific">Canine minute virus</name>
    <dbReference type="NCBI Taxonomy" id="329639"/>
    <lineage>
        <taxon>Viruses</taxon>
        <taxon>Monodnaviria</taxon>
        <taxon>Shotokuvirae</taxon>
        <taxon>Cossaviricota</taxon>
        <taxon>Quintoviricetes</taxon>
        <taxon>Piccovirales</taxon>
        <taxon>Parvoviridae</taxon>
        <taxon>Parvovirinae</taxon>
        <taxon>Bocaparvovirus</taxon>
        <taxon>Bocaparvovirus carnivoran1</taxon>
    </lineage>
</organism>
<dbReference type="PROSITE" id="PS52022">
    <property type="entry name" value="PV_NS1_NUC"/>
    <property type="match status" value="1"/>
</dbReference>
<dbReference type="EMBL" id="KT241026">
    <property type="protein sequence ID" value="ALR87696.1"/>
    <property type="molecule type" value="Genomic_DNA"/>
</dbReference>
<evidence type="ECO:0000256" key="8">
    <source>
        <dbReference type="ARBA" id="ARBA00022562"/>
    </source>
</evidence>
<evidence type="ECO:0000256" key="11">
    <source>
        <dbReference type="ARBA" id="ARBA00022723"/>
    </source>
</evidence>
<dbReference type="GO" id="GO:0042025">
    <property type="term" value="C:host cell nucleus"/>
    <property type="evidence" value="ECO:0007669"/>
    <property type="project" value="UniProtKB-SubCell"/>
</dbReference>
<dbReference type="GO" id="GO:0004519">
    <property type="term" value="F:endonuclease activity"/>
    <property type="evidence" value="ECO:0007669"/>
    <property type="project" value="UniProtKB-UniRule"/>
</dbReference>
<dbReference type="SUPFAM" id="SSF52540">
    <property type="entry name" value="P-loop containing nucleoside triphosphate hydrolases"/>
    <property type="match status" value="1"/>
</dbReference>
<keyword evidence="14 27" id="KW-0378">Hydrolase</keyword>
<feature type="domain" description="PV NS1-Nuc" evidence="30">
    <location>
        <begin position="15"/>
        <end position="275"/>
    </location>
</feature>
<evidence type="ECO:0000256" key="13">
    <source>
        <dbReference type="ARBA" id="ARBA00022759"/>
    </source>
</evidence>
<dbReference type="GO" id="GO:0005524">
    <property type="term" value="F:ATP binding"/>
    <property type="evidence" value="ECO:0007669"/>
    <property type="project" value="UniProtKB-KW"/>
</dbReference>
<evidence type="ECO:0000256" key="20">
    <source>
        <dbReference type="ARBA" id="ARBA00023124"/>
    </source>
</evidence>
<keyword evidence="19" id="KW-1194">Viral DNA replication</keyword>
<dbReference type="GO" id="GO:0039693">
    <property type="term" value="P:viral DNA genome replication"/>
    <property type="evidence" value="ECO:0007669"/>
    <property type="project" value="UniProtKB-KW"/>
</dbReference>
<feature type="short sequence motif" description="RCR-3" evidence="27">
    <location>
        <begin position="215"/>
        <end position="219"/>
    </location>
</feature>
<evidence type="ECO:0000256" key="14">
    <source>
        <dbReference type="ARBA" id="ARBA00022801"/>
    </source>
</evidence>
<keyword evidence="17" id="KW-0460">Magnesium</keyword>
<dbReference type="InterPro" id="IPR054766">
    <property type="entry name" value="BoV_NS1-like_N"/>
</dbReference>
<dbReference type="GO" id="GO:0003678">
    <property type="term" value="F:DNA helicase activity"/>
    <property type="evidence" value="ECO:0007669"/>
    <property type="project" value="UniProtKB-EC"/>
</dbReference>
<dbReference type="InterPro" id="IPR027417">
    <property type="entry name" value="P-loop_NTPase"/>
</dbReference>